<accession>A0A0L0NHG9</accession>
<feature type="signal peptide" evidence="1">
    <location>
        <begin position="1"/>
        <end position="17"/>
    </location>
</feature>
<dbReference type="AlphaFoldDB" id="A0A0L0NHG9"/>
<dbReference type="Proteomes" id="UP000036947">
    <property type="component" value="Unassembled WGS sequence"/>
</dbReference>
<comment type="caution">
    <text evidence="2">The sequence shown here is derived from an EMBL/GenBank/DDBJ whole genome shotgun (WGS) entry which is preliminary data.</text>
</comment>
<name>A0A0L0NHG9_TOLOC</name>
<evidence type="ECO:0000313" key="2">
    <source>
        <dbReference type="EMBL" id="KND93516.1"/>
    </source>
</evidence>
<keyword evidence="3" id="KW-1185">Reference proteome</keyword>
<evidence type="ECO:0000313" key="3">
    <source>
        <dbReference type="Proteomes" id="UP000036947"/>
    </source>
</evidence>
<dbReference type="EMBL" id="LFRF01000003">
    <property type="protein sequence ID" value="KND93516.1"/>
    <property type="molecule type" value="Genomic_DNA"/>
</dbReference>
<dbReference type="OrthoDB" id="4611802at2759"/>
<evidence type="ECO:0000256" key="1">
    <source>
        <dbReference type="SAM" id="SignalP"/>
    </source>
</evidence>
<feature type="chain" id="PRO_5005545095" evidence="1">
    <location>
        <begin position="18"/>
        <end position="84"/>
    </location>
</feature>
<keyword evidence="1" id="KW-0732">Signal</keyword>
<reference evidence="2 3" key="1">
    <citation type="journal article" date="2015" name="BMC Genomics">
        <title>The genome of the truffle-parasite Tolypocladium ophioglossoides and the evolution of antifungal peptaibiotics.</title>
        <authorList>
            <person name="Quandt C.A."/>
            <person name="Bushley K.E."/>
            <person name="Spatafora J.W."/>
        </authorList>
    </citation>
    <scope>NUCLEOTIDE SEQUENCE [LARGE SCALE GENOMIC DNA]</scope>
    <source>
        <strain evidence="2 3">CBS 100239</strain>
    </source>
</reference>
<proteinExistence type="predicted"/>
<sequence length="84" mass="8939">MKFLALAIASLASIAAASPTADQPACKPGTYQCAKNPQTGQPGWNVCNVNSQWVYGGDCPPKTICKFDTDNDNPYCVPPGFQFP</sequence>
<organism evidence="2 3">
    <name type="scientific">Tolypocladium ophioglossoides (strain CBS 100239)</name>
    <name type="common">Snaketongue truffleclub</name>
    <name type="synonym">Elaphocordyceps ophioglossoides</name>
    <dbReference type="NCBI Taxonomy" id="1163406"/>
    <lineage>
        <taxon>Eukaryota</taxon>
        <taxon>Fungi</taxon>
        <taxon>Dikarya</taxon>
        <taxon>Ascomycota</taxon>
        <taxon>Pezizomycotina</taxon>
        <taxon>Sordariomycetes</taxon>
        <taxon>Hypocreomycetidae</taxon>
        <taxon>Hypocreales</taxon>
        <taxon>Ophiocordycipitaceae</taxon>
        <taxon>Tolypocladium</taxon>
    </lineage>
</organism>
<protein>
    <submittedName>
        <fullName evidence="2">Uncharacterized protein</fullName>
    </submittedName>
</protein>
<gene>
    <name evidence="2" type="ORF">TOPH_01916</name>
</gene>